<dbReference type="Gene3D" id="3.30.70.1430">
    <property type="entry name" value="Multidrug efflux transporter AcrB pore domain"/>
    <property type="match status" value="2"/>
</dbReference>
<feature type="transmembrane region" description="Helical" evidence="1">
    <location>
        <begin position="912"/>
        <end position="937"/>
    </location>
</feature>
<feature type="transmembrane region" description="Helical" evidence="1">
    <location>
        <begin position="531"/>
        <end position="553"/>
    </location>
</feature>
<keyword evidence="1" id="KW-0812">Transmembrane</keyword>
<feature type="transmembrane region" description="Helical" evidence="1">
    <location>
        <begin position="989"/>
        <end position="1014"/>
    </location>
</feature>
<evidence type="ECO:0000259" key="2">
    <source>
        <dbReference type="PROSITE" id="PS50156"/>
    </source>
</evidence>
<feature type="transmembrane region" description="Helical" evidence="1">
    <location>
        <begin position="334"/>
        <end position="353"/>
    </location>
</feature>
<dbReference type="SUPFAM" id="SSF82693">
    <property type="entry name" value="Multidrug efflux transporter AcrB pore domain, PN1, PN2, PC1 and PC2 subdomains"/>
    <property type="match status" value="3"/>
</dbReference>
<dbReference type="EMBL" id="SNRY01000580">
    <property type="protein sequence ID" value="KAA6338888.1"/>
    <property type="molecule type" value="Genomic_DNA"/>
</dbReference>
<dbReference type="GO" id="GO:0042910">
    <property type="term" value="F:xenobiotic transmembrane transporter activity"/>
    <property type="evidence" value="ECO:0007669"/>
    <property type="project" value="TreeGrafter"/>
</dbReference>
<keyword evidence="1" id="KW-1133">Transmembrane helix</keyword>
<protein>
    <submittedName>
        <fullName evidence="3">Multidrug resistance protein MdtC</fullName>
    </submittedName>
</protein>
<comment type="caution">
    <text evidence="3">The sequence shown here is derived from an EMBL/GenBank/DDBJ whole genome shotgun (WGS) entry which is preliminary data.</text>
</comment>
<dbReference type="SUPFAM" id="SSF82714">
    <property type="entry name" value="Multidrug efflux transporter AcrB TolC docking domain, DN and DC subdomains"/>
    <property type="match status" value="2"/>
</dbReference>
<dbReference type="AlphaFoldDB" id="A0A5J4RZA2"/>
<dbReference type="InterPro" id="IPR001036">
    <property type="entry name" value="Acrflvin-R"/>
</dbReference>
<feature type="transmembrane region" description="Helical" evidence="1">
    <location>
        <begin position="958"/>
        <end position="977"/>
    </location>
</feature>
<keyword evidence="1" id="KW-0472">Membrane</keyword>
<name>A0A5J4RZA2_9ZZZZ</name>
<reference evidence="3" key="1">
    <citation type="submission" date="2019-03" db="EMBL/GenBank/DDBJ databases">
        <title>Single cell metagenomics reveals metabolic interactions within the superorganism composed of flagellate Streblomastix strix and complex community of Bacteroidetes bacteria on its surface.</title>
        <authorList>
            <person name="Treitli S.C."/>
            <person name="Kolisko M."/>
            <person name="Husnik F."/>
            <person name="Keeling P."/>
            <person name="Hampl V."/>
        </authorList>
    </citation>
    <scope>NUCLEOTIDE SEQUENCE</scope>
    <source>
        <strain evidence="3">STM</strain>
    </source>
</reference>
<feature type="domain" description="SSD" evidence="2">
    <location>
        <begin position="364"/>
        <end position="488"/>
    </location>
</feature>
<organism evidence="3">
    <name type="scientific">termite gut metagenome</name>
    <dbReference type="NCBI Taxonomy" id="433724"/>
    <lineage>
        <taxon>unclassified sequences</taxon>
        <taxon>metagenomes</taxon>
        <taxon>organismal metagenomes</taxon>
    </lineage>
</organism>
<evidence type="ECO:0000313" key="3">
    <source>
        <dbReference type="EMBL" id="KAA6338888.1"/>
    </source>
</evidence>
<feature type="transmembrane region" description="Helical" evidence="1">
    <location>
        <begin position="463"/>
        <end position="486"/>
    </location>
</feature>
<dbReference type="PRINTS" id="PR00702">
    <property type="entry name" value="ACRIFLAVINRP"/>
</dbReference>
<gene>
    <name evidence="3" type="ORF">EZS27_013152</name>
</gene>
<dbReference type="PANTHER" id="PTHR32063">
    <property type="match status" value="1"/>
</dbReference>
<dbReference type="Gene3D" id="3.30.70.1320">
    <property type="entry name" value="Multidrug efflux transporter AcrB pore domain like"/>
    <property type="match status" value="1"/>
</dbReference>
<dbReference type="SUPFAM" id="SSF82866">
    <property type="entry name" value="Multidrug efflux transporter AcrB transmembrane domain"/>
    <property type="match status" value="2"/>
</dbReference>
<dbReference type="PROSITE" id="PS50156">
    <property type="entry name" value="SSD"/>
    <property type="match status" value="1"/>
</dbReference>
<dbReference type="InterPro" id="IPR027463">
    <property type="entry name" value="AcrB_DN_DC_subdom"/>
</dbReference>
<feature type="transmembrane region" description="Helical" evidence="1">
    <location>
        <begin position="431"/>
        <end position="451"/>
    </location>
</feature>
<dbReference type="Gene3D" id="3.30.70.1440">
    <property type="entry name" value="Multidrug efflux transporter AcrB pore domain"/>
    <property type="match status" value="1"/>
</dbReference>
<dbReference type="Gene3D" id="1.20.1640.10">
    <property type="entry name" value="Multidrug efflux transporter AcrB transmembrane domain"/>
    <property type="match status" value="2"/>
</dbReference>
<feature type="transmembrane region" description="Helical" evidence="1">
    <location>
        <begin position="886"/>
        <end position="906"/>
    </location>
</feature>
<evidence type="ECO:0000256" key="1">
    <source>
        <dbReference type="SAM" id="Phobius"/>
    </source>
</evidence>
<dbReference type="Gene3D" id="3.30.2090.10">
    <property type="entry name" value="Multidrug efflux transporter AcrB TolC docking domain, DN and DC subdomains"/>
    <property type="match status" value="2"/>
</dbReference>
<dbReference type="GO" id="GO:0005886">
    <property type="term" value="C:plasma membrane"/>
    <property type="evidence" value="ECO:0007669"/>
    <property type="project" value="TreeGrafter"/>
</dbReference>
<proteinExistence type="predicted"/>
<dbReference type="InterPro" id="IPR000731">
    <property type="entry name" value="SSD"/>
</dbReference>
<feature type="transmembrane region" description="Helical" evidence="1">
    <location>
        <begin position="12"/>
        <end position="32"/>
    </location>
</feature>
<feature type="transmembrane region" description="Helical" evidence="1">
    <location>
        <begin position="857"/>
        <end position="879"/>
    </location>
</feature>
<accession>A0A5J4RZA2</accession>
<dbReference type="Pfam" id="PF00873">
    <property type="entry name" value="ACR_tran"/>
    <property type="match status" value="1"/>
</dbReference>
<feature type="transmembrane region" description="Helical" evidence="1">
    <location>
        <begin position="360"/>
        <end position="380"/>
    </location>
</feature>
<sequence>MNLIKLPISRPTIVVVLFTVLAFFGILSFNNLNQELMPNMSTNVIYIGTVYPGAGASEVENSVTKKIEDAVSSLEGVDDITSVSMENYSSVIVQLKAGTDVNLSLQNAQRKINAIRGNLPDDAEEPSLADFGISDIPIMTIGATSRMEETEFCDLMDNEIKPRLERIPGIGSINLIGGQEREIQVNLNEERMSAYGLSIREVSNLLVTSNLDFPTGKVKSDNEQILIRLQGKYQNVNEIENLVLKYALDGTVLKVKDIAEVSDTYKEAATLCRVNGIPSIGITVKKSSDANTVEISKAVLKILNQEEEHYNNQGLDFVTAVNNAEFTEEASQSVMKDLVLAVLLVALTMLLFLHSIRNAVFVSIAIPLSLVSTFIFMYLLGFSLNLMSLLGLTLVVGILVDDAIVVIENIHRHAEMGKKKMQAAYDGIKEIGSTILSITLVLVVVFVPISLTHDRISDIFRQFALTIAIATSFSLLVSFTVVPLLYSRFGKSGKLNPNSWTGKIVHAFDNWIDRIALVFSNLLNWSFSHKLLVLSTTLVLLIGSVSLLSFGFIGSELAPMGDQGQFIVYVELPRDATIEQTNSTTYQAEEIICGNPLVKTVFTTIGAEENGQSQARLAEMRVKMIPYDKRTVSDRNLANEVKLTLQKNIPGAKIRIALSDFMGNIDEAPIQYYISGNNMDTVMQAANRILENISSIKGVMDAKISVDEGNPEISIFPDRNKMASLGVTLGDLGLALNNAFSGNTNGKFRDGQNEYDINIRLDRSDRKNSSDVENFSLVNVSGQVVKLKQFAKIEETEGATILERRNRAPSVTVSCMPGGRSTGEIGTDINQMLTGMNLPASISIEPSGELKMQSESFGSIGTAILISLLLVYLIMVLLYNSYVYPFVVFFSIPLAVIGAFLAMALTMGSLNLFTMLGLLTLIGLVAKNAILVVDFTNQLKTEGMELKAALILATHKRFRPIVMTTLSMVIGMLPIALAQGAGAEWKNGLAWVIIGGLISSMFLTLVIVPLVYYLTDRFLAKIGLDTKNKIEIQK</sequence>
<dbReference type="PANTHER" id="PTHR32063:SF0">
    <property type="entry name" value="SWARMING MOTILITY PROTEIN SWRC"/>
    <property type="match status" value="1"/>
</dbReference>
<feature type="transmembrane region" description="Helical" evidence="1">
    <location>
        <begin position="386"/>
        <end position="410"/>
    </location>
</feature>